<dbReference type="Pfam" id="PF25994">
    <property type="entry name" value="HH_AprE"/>
    <property type="match status" value="1"/>
</dbReference>
<evidence type="ECO:0000256" key="1">
    <source>
        <dbReference type="ARBA" id="ARBA00004167"/>
    </source>
</evidence>
<evidence type="ECO:0000259" key="6">
    <source>
        <dbReference type="Pfam" id="PF25994"/>
    </source>
</evidence>
<protein>
    <submittedName>
        <fullName evidence="8">Membrane fusion protein, adhesin transport system</fullName>
    </submittedName>
</protein>
<comment type="subcellular location">
    <subcellularLocation>
        <location evidence="1">Membrane</location>
        <topology evidence="1">Single-pass membrane protein</topology>
    </subcellularLocation>
</comment>
<evidence type="ECO:0000256" key="2">
    <source>
        <dbReference type="ARBA" id="ARBA00022692"/>
    </source>
</evidence>
<dbReference type="PRINTS" id="PR01490">
    <property type="entry name" value="RTXTOXIND"/>
</dbReference>
<reference evidence="8 9" key="1">
    <citation type="submission" date="2016-10" db="EMBL/GenBank/DDBJ databases">
        <authorList>
            <person name="de Groot N.N."/>
        </authorList>
    </citation>
    <scope>NUCLEOTIDE SEQUENCE [LARGE SCALE GENOMIC DNA]</scope>
    <source>
        <strain evidence="8 9">DSM 16213</strain>
    </source>
</reference>
<keyword evidence="3 5" id="KW-1133">Transmembrane helix</keyword>
<dbReference type="RefSeq" id="WP_089900084.1">
    <property type="nucleotide sequence ID" value="NZ_FOCI01000005.1"/>
</dbReference>
<organism evidence="8 9">
    <name type="scientific">Loktanella fryxellensis</name>
    <dbReference type="NCBI Taxonomy" id="245187"/>
    <lineage>
        <taxon>Bacteria</taxon>
        <taxon>Pseudomonadati</taxon>
        <taxon>Pseudomonadota</taxon>
        <taxon>Alphaproteobacteria</taxon>
        <taxon>Rhodobacterales</taxon>
        <taxon>Roseobacteraceae</taxon>
        <taxon>Loktanella</taxon>
    </lineage>
</organism>
<evidence type="ECO:0000313" key="8">
    <source>
        <dbReference type="EMBL" id="SEM84500.1"/>
    </source>
</evidence>
<dbReference type="Proteomes" id="UP000199585">
    <property type="component" value="Unassembled WGS sequence"/>
</dbReference>
<evidence type="ECO:0000259" key="7">
    <source>
        <dbReference type="Pfam" id="PF26002"/>
    </source>
</evidence>
<feature type="transmembrane region" description="Helical" evidence="5">
    <location>
        <begin position="17"/>
        <end position="37"/>
    </location>
</feature>
<evidence type="ECO:0000256" key="4">
    <source>
        <dbReference type="ARBA" id="ARBA00023136"/>
    </source>
</evidence>
<dbReference type="EMBL" id="FOCI01000005">
    <property type="protein sequence ID" value="SEM84500.1"/>
    <property type="molecule type" value="Genomic_DNA"/>
</dbReference>
<dbReference type="AlphaFoldDB" id="A0A1H8BNN9"/>
<sequence length="389" mass="43040">MALADHEFEGQMRRPSLVIWLVAATVLLFILWARFAWVDELVRAPGEVASASRPQIIQNFEGGILGELLVSEGDTVDRGQVLARLQGTQFAAQVADLSDQIAAHDIRRLRLEAEMAGLFDFDVPQDLADASPDMIASERQLLAARQADYASKVDGAQRIMVETKRELDEMEDMLAREIVSLSETGRARNAYAEAEITYNEIVTGAELARANEYSDVLAEMGQLQQQLASSTDQLNRTVITAPMRGIVNNLGVTTIGGTIRPGEEIFQIIPLDDALYVEARVKPQDIAGVNIGQTATVKLSAYDYTIYGSLTGVVQNVSADTFKDERRPDGDPHYRVSVRVETENLGPRQQRIEMRPGLQANVELHTGEKTILHYLTKPLYRGSEALTER</sequence>
<dbReference type="Gene3D" id="2.40.30.170">
    <property type="match status" value="1"/>
</dbReference>
<feature type="domain" description="AprE-like long alpha-helical hairpin" evidence="6">
    <location>
        <begin position="91"/>
        <end position="176"/>
    </location>
</feature>
<keyword evidence="4 5" id="KW-0472">Membrane</keyword>
<keyword evidence="9" id="KW-1185">Reference proteome</keyword>
<dbReference type="PANTHER" id="PTHR30386:SF26">
    <property type="entry name" value="TRANSPORT PROTEIN COMB"/>
    <property type="match status" value="1"/>
</dbReference>
<evidence type="ECO:0000256" key="5">
    <source>
        <dbReference type="SAM" id="Phobius"/>
    </source>
</evidence>
<dbReference type="SUPFAM" id="SSF111369">
    <property type="entry name" value="HlyD-like secretion proteins"/>
    <property type="match status" value="1"/>
</dbReference>
<keyword evidence="2 5" id="KW-0812">Transmembrane</keyword>
<name>A0A1H8BNN9_9RHOB</name>
<dbReference type="STRING" id="245187.SAMN04488003_105116"/>
<evidence type="ECO:0000313" key="9">
    <source>
        <dbReference type="Proteomes" id="UP000199585"/>
    </source>
</evidence>
<dbReference type="InterPro" id="IPR058982">
    <property type="entry name" value="Beta-barrel_AprE"/>
</dbReference>
<dbReference type="GO" id="GO:0016020">
    <property type="term" value="C:membrane"/>
    <property type="evidence" value="ECO:0007669"/>
    <property type="project" value="UniProtKB-SubCell"/>
</dbReference>
<dbReference type="InterPro" id="IPR058781">
    <property type="entry name" value="HH_AprE-like"/>
</dbReference>
<accession>A0A1H8BNN9</accession>
<dbReference type="InterPro" id="IPR050739">
    <property type="entry name" value="MFP"/>
</dbReference>
<dbReference type="Gene3D" id="2.40.50.100">
    <property type="match status" value="1"/>
</dbReference>
<dbReference type="OrthoDB" id="9810980at2"/>
<dbReference type="PANTHER" id="PTHR30386">
    <property type="entry name" value="MEMBRANE FUSION SUBUNIT OF EMRAB-TOLC MULTIDRUG EFFLUX PUMP"/>
    <property type="match status" value="1"/>
</dbReference>
<gene>
    <name evidence="8" type="ORF">SAMN04488003_105116</name>
</gene>
<dbReference type="Pfam" id="PF26002">
    <property type="entry name" value="Beta-barrel_AprE"/>
    <property type="match status" value="1"/>
</dbReference>
<evidence type="ECO:0000256" key="3">
    <source>
        <dbReference type="ARBA" id="ARBA00022989"/>
    </source>
</evidence>
<proteinExistence type="predicted"/>
<feature type="domain" description="AprE-like beta-barrel" evidence="7">
    <location>
        <begin position="275"/>
        <end position="367"/>
    </location>
</feature>